<protein>
    <submittedName>
        <fullName evidence="2">Probable transposable element</fullName>
    </submittedName>
</protein>
<dbReference type="AlphaFoldDB" id="W6Q8Z5"/>
<gene>
    <name evidence="2" type="ORF">PROQFM164_S01g000036</name>
</gene>
<sequence length="143" mass="15884">MLQCTHTHRSNTSFFLGGKPPSDDQKWKPNLEAVRASIRFAIATADLRPLNLANECEQTVKHKRSSTNGQAQTVKHKWSSTNGQAQTVKHKRSSTNGQAQSVKNSRFRINKDVSGEVMNGRTKGRCPNNIQKLSSILILALTD</sequence>
<accession>W6Q8Z5</accession>
<name>W6Q8Z5_PENRF</name>
<feature type="compositionally biased region" description="Polar residues" evidence="1">
    <location>
        <begin position="94"/>
        <end position="103"/>
    </location>
</feature>
<feature type="compositionally biased region" description="Polar residues" evidence="1">
    <location>
        <begin position="66"/>
        <end position="87"/>
    </location>
</feature>
<dbReference type="Proteomes" id="UP000030686">
    <property type="component" value="Unassembled WGS sequence"/>
</dbReference>
<dbReference type="EMBL" id="HG792015">
    <property type="protein sequence ID" value="CDM26227.1"/>
    <property type="molecule type" value="Genomic_DNA"/>
</dbReference>
<feature type="region of interest" description="Disordered" evidence="1">
    <location>
        <begin position="59"/>
        <end position="103"/>
    </location>
</feature>
<evidence type="ECO:0000313" key="3">
    <source>
        <dbReference type="Proteomes" id="UP000030686"/>
    </source>
</evidence>
<evidence type="ECO:0000256" key="1">
    <source>
        <dbReference type="SAM" id="MobiDB-lite"/>
    </source>
</evidence>
<organism evidence="2 3">
    <name type="scientific">Penicillium roqueforti (strain FM164)</name>
    <dbReference type="NCBI Taxonomy" id="1365484"/>
    <lineage>
        <taxon>Eukaryota</taxon>
        <taxon>Fungi</taxon>
        <taxon>Dikarya</taxon>
        <taxon>Ascomycota</taxon>
        <taxon>Pezizomycotina</taxon>
        <taxon>Eurotiomycetes</taxon>
        <taxon>Eurotiomycetidae</taxon>
        <taxon>Eurotiales</taxon>
        <taxon>Aspergillaceae</taxon>
        <taxon>Penicillium</taxon>
    </lineage>
</organism>
<evidence type="ECO:0000313" key="2">
    <source>
        <dbReference type="EMBL" id="CDM26227.1"/>
    </source>
</evidence>
<keyword evidence="3" id="KW-1185">Reference proteome</keyword>
<dbReference type="OrthoDB" id="3261222at2759"/>
<proteinExistence type="predicted"/>
<dbReference type="STRING" id="1365484.W6Q8Z5"/>
<feature type="region of interest" description="Disordered" evidence="1">
    <location>
        <begin position="1"/>
        <end position="24"/>
    </location>
</feature>
<reference evidence="2" key="1">
    <citation type="journal article" date="2014" name="Nat. Commun.">
        <title>Multiple recent horizontal transfers of a large genomic region in cheese making fungi.</title>
        <authorList>
            <person name="Cheeseman K."/>
            <person name="Ropars J."/>
            <person name="Renault P."/>
            <person name="Dupont J."/>
            <person name="Gouzy J."/>
            <person name="Branca A."/>
            <person name="Abraham A.L."/>
            <person name="Ceppi M."/>
            <person name="Conseiller E."/>
            <person name="Debuchy R."/>
            <person name="Malagnac F."/>
            <person name="Goarin A."/>
            <person name="Silar P."/>
            <person name="Lacoste S."/>
            <person name="Sallet E."/>
            <person name="Bensimon A."/>
            <person name="Giraud T."/>
            <person name="Brygoo Y."/>
        </authorList>
    </citation>
    <scope>NUCLEOTIDE SEQUENCE [LARGE SCALE GENOMIC DNA]</scope>
    <source>
        <strain evidence="2">FM164</strain>
    </source>
</reference>